<organism evidence="4">
    <name type="scientific">Clastoptera arizonana</name>
    <name type="common">Arizona spittle bug</name>
    <dbReference type="NCBI Taxonomy" id="38151"/>
    <lineage>
        <taxon>Eukaryota</taxon>
        <taxon>Metazoa</taxon>
        <taxon>Ecdysozoa</taxon>
        <taxon>Arthropoda</taxon>
        <taxon>Hexapoda</taxon>
        <taxon>Insecta</taxon>
        <taxon>Pterygota</taxon>
        <taxon>Neoptera</taxon>
        <taxon>Paraneoptera</taxon>
        <taxon>Hemiptera</taxon>
        <taxon>Auchenorrhyncha</taxon>
        <taxon>Cercopoidea</taxon>
        <taxon>Clastopteridae</taxon>
        <taxon>Clastoptera</taxon>
    </lineage>
</organism>
<sequence>MSQLLKIFLIFFSYGIYFHTSNAEDKNISSEVKQEVELNDQNEPPSDVSTVSKFIQEFHRKIEGNSYPTNEKIESASRIVKQNEPEVEYSVVPETENDENQTETNNATSSVINCKTDRLPGSLTVELVNSTRLMNLLTSDANITSRLIQGECLMLLFYANTCPFSCMAAPHFNALPRAFPSVKMAAINAFTHPSFNTQFGIVGVPTVVLYHNGRPAAKFNDSEYTLEMFARFITRITGVHPEEKMFVTSADFGGPVPSVLAKETDYYLGLSWAVIAAIGGIGIARSKAWRAIVEAVQNTWREAEAQHFHVD</sequence>
<evidence type="ECO:0000313" key="3">
    <source>
        <dbReference type="EMBL" id="JAS23936.1"/>
    </source>
</evidence>
<dbReference type="Pfam" id="PF00085">
    <property type="entry name" value="Thioredoxin"/>
    <property type="match status" value="1"/>
</dbReference>
<protein>
    <recommendedName>
        <fullName evidence="2">Thioredoxin domain-containing protein</fullName>
    </recommendedName>
</protein>
<dbReference type="PANTHER" id="PTHR14684:SF2">
    <property type="entry name" value="THIOREDOXIN DOMAIN-CONTAINING PROTEIN 15"/>
    <property type="match status" value="1"/>
</dbReference>
<dbReference type="GO" id="GO:0005929">
    <property type="term" value="C:cilium"/>
    <property type="evidence" value="ECO:0007669"/>
    <property type="project" value="TreeGrafter"/>
</dbReference>
<dbReference type="EMBL" id="GEDC01013362">
    <property type="protein sequence ID" value="JAS23936.1"/>
    <property type="molecule type" value="Transcribed_RNA"/>
</dbReference>
<evidence type="ECO:0000313" key="4">
    <source>
        <dbReference type="EMBL" id="JAS32747.1"/>
    </source>
</evidence>
<dbReference type="PANTHER" id="PTHR14684">
    <property type="entry name" value="THIOREDOXIN DOMAIN-CONTAINING PROTEIN 15"/>
    <property type="match status" value="1"/>
</dbReference>
<feature type="domain" description="Thioredoxin" evidence="2">
    <location>
        <begin position="125"/>
        <end position="238"/>
    </location>
</feature>
<dbReference type="InterPro" id="IPR042418">
    <property type="entry name" value="TXNDC15"/>
</dbReference>
<evidence type="ECO:0000256" key="1">
    <source>
        <dbReference type="SAM" id="SignalP"/>
    </source>
</evidence>
<gene>
    <name evidence="3" type="ORF">g.6837</name>
    <name evidence="4" type="ORF">g.6838</name>
</gene>
<feature type="signal peptide" evidence="1">
    <location>
        <begin position="1"/>
        <end position="23"/>
    </location>
</feature>
<dbReference type="PROSITE" id="PS51352">
    <property type="entry name" value="THIOREDOXIN_2"/>
    <property type="match status" value="1"/>
</dbReference>
<proteinExistence type="predicted"/>
<dbReference type="InterPro" id="IPR036249">
    <property type="entry name" value="Thioredoxin-like_sf"/>
</dbReference>
<dbReference type="InterPro" id="IPR013766">
    <property type="entry name" value="Thioredoxin_domain"/>
</dbReference>
<feature type="chain" id="PRO_5008581910" description="Thioredoxin domain-containing protein" evidence="1">
    <location>
        <begin position="24"/>
        <end position="311"/>
    </location>
</feature>
<accession>A0A1B6E4C2</accession>
<evidence type="ECO:0000259" key="2">
    <source>
        <dbReference type="PROSITE" id="PS51352"/>
    </source>
</evidence>
<dbReference type="Gene3D" id="3.40.30.10">
    <property type="entry name" value="Glutaredoxin"/>
    <property type="match status" value="1"/>
</dbReference>
<dbReference type="SUPFAM" id="SSF52833">
    <property type="entry name" value="Thioredoxin-like"/>
    <property type="match status" value="1"/>
</dbReference>
<name>A0A1B6E4C2_9HEMI</name>
<keyword evidence="1" id="KW-0732">Signal</keyword>
<reference evidence="4" key="1">
    <citation type="submission" date="2015-12" db="EMBL/GenBank/DDBJ databases">
        <title>De novo transcriptome assembly of four potential Pierce s Disease insect vectors from Arizona vineyards.</title>
        <authorList>
            <person name="Tassone E.E."/>
        </authorList>
    </citation>
    <scope>NUCLEOTIDE SEQUENCE</scope>
</reference>
<dbReference type="AlphaFoldDB" id="A0A1B6E4C2"/>
<dbReference type="EMBL" id="GEDC01004551">
    <property type="protein sequence ID" value="JAS32747.1"/>
    <property type="molecule type" value="Transcribed_RNA"/>
</dbReference>
<dbReference type="GO" id="GO:0060271">
    <property type="term" value="P:cilium assembly"/>
    <property type="evidence" value="ECO:0007669"/>
    <property type="project" value="TreeGrafter"/>
</dbReference>